<name>A0A1I4XZH7_9GAMM</name>
<protein>
    <recommendedName>
        <fullName evidence="2">Protein ElaA</fullName>
    </recommendedName>
</protein>
<dbReference type="InterPro" id="IPR016181">
    <property type="entry name" value="Acyl_CoA_acyltransferase"/>
</dbReference>
<dbReference type="FunFam" id="3.40.630.30:FF:000035">
    <property type="entry name" value="GNAT family N-acetyltransferase"/>
    <property type="match status" value="1"/>
</dbReference>
<evidence type="ECO:0000313" key="4">
    <source>
        <dbReference type="EMBL" id="SFN31288.1"/>
    </source>
</evidence>
<dbReference type="Proteomes" id="UP000242222">
    <property type="component" value="Unassembled WGS sequence"/>
</dbReference>
<keyword evidence="5" id="KW-1185">Reference proteome</keyword>
<dbReference type="PROSITE" id="PS51186">
    <property type="entry name" value="GNAT"/>
    <property type="match status" value="1"/>
</dbReference>
<dbReference type="NCBIfam" id="NF007644">
    <property type="entry name" value="PRK10314.1"/>
    <property type="match status" value="1"/>
</dbReference>
<dbReference type="EMBL" id="FOVC01000005">
    <property type="protein sequence ID" value="SFN31288.1"/>
    <property type="molecule type" value="Genomic_DNA"/>
</dbReference>
<evidence type="ECO:0000256" key="1">
    <source>
        <dbReference type="ARBA" id="ARBA00009623"/>
    </source>
</evidence>
<evidence type="ECO:0000259" key="3">
    <source>
        <dbReference type="PROSITE" id="PS51186"/>
    </source>
</evidence>
<reference evidence="5" key="1">
    <citation type="submission" date="2016-10" db="EMBL/GenBank/DDBJ databases">
        <authorList>
            <person name="Varghese N."/>
            <person name="Submissions S."/>
        </authorList>
    </citation>
    <scope>NUCLEOTIDE SEQUENCE [LARGE SCALE GENOMIC DNA]</scope>
    <source>
        <strain evidence="5">N6PO6</strain>
    </source>
</reference>
<dbReference type="GO" id="GO:0016747">
    <property type="term" value="F:acyltransferase activity, transferring groups other than amino-acyl groups"/>
    <property type="evidence" value="ECO:0007669"/>
    <property type="project" value="InterPro"/>
</dbReference>
<feature type="domain" description="N-acetyltransferase" evidence="3">
    <location>
        <begin position="8"/>
        <end position="150"/>
    </location>
</feature>
<accession>A0A1I4XZH7</accession>
<evidence type="ECO:0000313" key="5">
    <source>
        <dbReference type="Proteomes" id="UP000242222"/>
    </source>
</evidence>
<dbReference type="Pfam" id="PF13673">
    <property type="entry name" value="Acetyltransf_10"/>
    <property type="match status" value="1"/>
</dbReference>
<dbReference type="OrthoDB" id="9796171at2"/>
<dbReference type="CDD" id="cd04301">
    <property type="entry name" value="NAT_SF"/>
    <property type="match status" value="1"/>
</dbReference>
<sequence>MDLTWQDIHHSELTTLQLYALLALRNQVFIVEQNCPYLDIDNQDLQGENRHIIGSRSGEIVACARILAPTQDDKPVKIGRVSVSQSARGARIGQQLMVRAMASCQKHWAQRTVFLSAQAHLQNFYGHFGFQAMSDIYLEDGIPHVDMQNR</sequence>
<organism evidence="4 5">
    <name type="scientific">Izhakiella capsodis</name>
    <dbReference type="NCBI Taxonomy" id="1367852"/>
    <lineage>
        <taxon>Bacteria</taxon>
        <taxon>Pseudomonadati</taxon>
        <taxon>Pseudomonadota</taxon>
        <taxon>Gammaproteobacteria</taxon>
        <taxon>Enterobacterales</taxon>
        <taxon>Erwiniaceae</taxon>
        <taxon>Izhakiella</taxon>
    </lineage>
</organism>
<comment type="similarity">
    <text evidence="1">Belongs to the UPF0039 (ElaA) family.</text>
</comment>
<dbReference type="STRING" id="1367852.SAMN05216516_105109"/>
<proteinExistence type="inferred from homology"/>
<dbReference type="InterPro" id="IPR000182">
    <property type="entry name" value="GNAT_dom"/>
</dbReference>
<dbReference type="RefSeq" id="WP_092877459.1">
    <property type="nucleotide sequence ID" value="NZ_FOVC01000005.1"/>
</dbReference>
<dbReference type="SUPFAM" id="SSF55729">
    <property type="entry name" value="Acyl-CoA N-acyltransferases (Nat)"/>
    <property type="match status" value="1"/>
</dbReference>
<gene>
    <name evidence="4" type="ORF">SAMN05216516_105109</name>
</gene>
<dbReference type="AlphaFoldDB" id="A0A1I4XZH7"/>
<dbReference type="Gene3D" id="3.40.630.30">
    <property type="match status" value="1"/>
</dbReference>
<evidence type="ECO:0000256" key="2">
    <source>
        <dbReference type="ARBA" id="ARBA00072224"/>
    </source>
</evidence>